<name>A0ABQ0ISM7_GLUTH</name>
<evidence type="ECO:0000313" key="1">
    <source>
        <dbReference type="EMBL" id="GAD25212.1"/>
    </source>
</evidence>
<proteinExistence type="predicted"/>
<organism evidence="1 2">
    <name type="scientific">Gluconobacter thailandicus NBRC 3257</name>
    <dbReference type="NCBI Taxonomy" id="1381097"/>
    <lineage>
        <taxon>Bacteria</taxon>
        <taxon>Pseudomonadati</taxon>
        <taxon>Pseudomonadota</taxon>
        <taxon>Alphaproteobacteria</taxon>
        <taxon>Acetobacterales</taxon>
        <taxon>Acetobacteraceae</taxon>
        <taxon>Gluconobacter</taxon>
    </lineage>
</organism>
<gene>
    <name evidence="1" type="ORF">NBRC3257_0211</name>
</gene>
<accession>A0ABQ0ISM7</accession>
<reference evidence="1 2" key="1">
    <citation type="submission" date="2013-08" db="EMBL/GenBank/DDBJ databases">
        <title>Gluconobacter thailandicus NBRC 3257 whole genome sequence.</title>
        <authorList>
            <person name="Matsutani M."/>
            <person name="Yakushi T."/>
            <person name="Matsushita K."/>
        </authorList>
    </citation>
    <scope>NUCLEOTIDE SEQUENCE [LARGE SCALE GENOMIC DNA]</scope>
    <source>
        <strain evidence="1 2">NBRC 3257</strain>
    </source>
</reference>
<sequence length="42" mass="4951">MHAFWKAWRNYHEGIGKIRKRVFDVQATVDPAKFSGFSEPLE</sequence>
<dbReference type="Proteomes" id="UP000018209">
    <property type="component" value="Unassembled WGS sequence"/>
</dbReference>
<comment type="caution">
    <text evidence="1">The sequence shown here is derived from an EMBL/GenBank/DDBJ whole genome shotgun (WGS) entry which is preliminary data.</text>
</comment>
<evidence type="ECO:0000313" key="2">
    <source>
        <dbReference type="Proteomes" id="UP000018209"/>
    </source>
</evidence>
<dbReference type="EMBL" id="BASM01000001">
    <property type="protein sequence ID" value="GAD25212.1"/>
    <property type="molecule type" value="Genomic_DNA"/>
</dbReference>
<evidence type="ECO:0008006" key="3">
    <source>
        <dbReference type="Google" id="ProtNLM"/>
    </source>
</evidence>
<keyword evidence="2" id="KW-1185">Reference proteome</keyword>
<protein>
    <recommendedName>
        <fullName evidence="3">Berberine/berberine-like domain-containing protein</fullName>
    </recommendedName>
</protein>